<accession>A0AA39TAH8</accession>
<evidence type="ECO:0000313" key="3">
    <source>
        <dbReference type="Proteomes" id="UP001168877"/>
    </source>
</evidence>
<organism evidence="2 3">
    <name type="scientific">Acer saccharum</name>
    <name type="common">Sugar maple</name>
    <dbReference type="NCBI Taxonomy" id="4024"/>
    <lineage>
        <taxon>Eukaryota</taxon>
        <taxon>Viridiplantae</taxon>
        <taxon>Streptophyta</taxon>
        <taxon>Embryophyta</taxon>
        <taxon>Tracheophyta</taxon>
        <taxon>Spermatophyta</taxon>
        <taxon>Magnoliopsida</taxon>
        <taxon>eudicotyledons</taxon>
        <taxon>Gunneridae</taxon>
        <taxon>Pentapetalae</taxon>
        <taxon>rosids</taxon>
        <taxon>malvids</taxon>
        <taxon>Sapindales</taxon>
        <taxon>Sapindaceae</taxon>
        <taxon>Hippocastanoideae</taxon>
        <taxon>Acereae</taxon>
        <taxon>Acer</taxon>
    </lineage>
</organism>
<evidence type="ECO:0000256" key="1">
    <source>
        <dbReference type="SAM" id="MobiDB-lite"/>
    </source>
</evidence>
<feature type="compositionally biased region" description="Acidic residues" evidence="1">
    <location>
        <begin position="11"/>
        <end position="30"/>
    </location>
</feature>
<reference evidence="2" key="2">
    <citation type="submission" date="2023-06" db="EMBL/GenBank/DDBJ databases">
        <authorList>
            <person name="Swenson N.G."/>
            <person name="Wegrzyn J.L."/>
            <person name="Mcevoy S.L."/>
        </authorList>
    </citation>
    <scope>NUCLEOTIDE SEQUENCE</scope>
    <source>
        <strain evidence="2">NS2018</strain>
        <tissue evidence="2">Leaf</tissue>
    </source>
</reference>
<dbReference type="EMBL" id="JAUESC010000002">
    <property type="protein sequence ID" value="KAK0605884.1"/>
    <property type="molecule type" value="Genomic_DNA"/>
</dbReference>
<evidence type="ECO:0000313" key="2">
    <source>
        <dbReference type="EMBL" id="KAK0605884.1"/>
    </source>
</evidence>
<dbReference type="AlphaFoldDB" id="A0AA39TAH8"/>
<comment type="caution">
    <text evidence="2">The sequence shown here is derived from an EMBL/GenBank/DDBJ whole genome shotgun (WGS) entry which is preliminary data.</text>
</comment>
<protein>
    <submittedName>
        <fullName evidence="2">Uncharacterized protein</fullName>
    </submittedName>
</protein>
<proteinExistence type="predicted"/>
<gene>
    <name evidence="2" type="ORF">LWI29_031803</name>
</gene>
<name>A0AA39TAH8_ACESA</name>
<keyword evidence="3" id="KW-1185">Reference proteome</keyword>
<reference evidence="2" key="1">
    <citation type="journal article" date="2022" name="Plant J.">
        <title>Strategies of tolerance reflected in two North American maple genomes.</title>
        <authorList>
            <person name="McEvoy S.L."/>
            <person name="Sezen U.U."/>
            <person name="Trouern-Trend A."/>
            <person name="McMahon S.M."/>
            <person name="Schaberg P.G."/>
            <person name="Yang J."/>
            <person name="Wegrzyn J.L."/>
            <person name="Swenson N.G."/>
        </authorList>
    </citation>
    <scope>NUCLEOTIDE SEQUENCE</scope>
    <source>
        <strain evidence="2">NS2018</strain>
    </source>
</reference>
<feature type="region of interest" description="Disordered" evidence="1">
    <location>
        <begin position="1"/>
        <end position="30"/>
    </location>
</feature>
<sequence>MEQRLCAEMQQFEDEDEDEAETGDELQFDGEEMVNEDWVEGDVGPMLMVRPDFITINDDPKLELVEEKCHAAPKVDKEASLGIGDQSAPKFNNIWVVDSGNTAEEHGSAMVETLVCILGQLDPAAIIIGIGLASSTYAVNLKQLDVFNCEEVEKQKKSEEKKGLEKFKKSETREIFCLINP</sequence>
<dbReference type="Proteomes" id="UP001168877">
    <property type="component" value="Unassembled WGS sequence"/>
</dbReference>